<evidence type="ECO:0000259" key="5">
    <source>
        <dbReference type="PROSITE" id="PS51918"/>
    </source>
</evidence>
<dbReference type="InterPro" id="IPR050377">
    <property type="entry name" value="Radical_SAM_PqqE_MftC-like"/>
</dbReference>
<dbReference type="CDD" id="cd01335">
    <property type="entry name" value="Radical_SAM"/>
    <property type="match status" value="1"/>
</dbReference>
<evidence type="ECO:0000256" key="4">
    <source>
        <dbReference type="ARBA" id="ARBA00023014"/>
    </source>
</evidence>
<dbReference type="InterPro" id="IPR007197">
    <property type="entry name" value="rSAM"/>
</dbReference>
<protein>
    <recommendedName>
        <fullName evidence="5">Radical SAM core domain-containing protein</fullName>
    </recommendedName>
</protein>
<dbReference type="GO" id="GO:0051536">
    <property type="term" value="F:iron-sulfur cluster binding"/>
    <property type="evidence" value="ECO:0007669"/>
    <property type="project" value="UniProtKB-KW"/>
</dbReference>
<keyword evidence="1" id="KW-0949">S-adenosyl-L-methionine</keyword>
<dbReference type="AlphaFoldDB" id="A0A1F6TPF3"/>
<dbReference type="InterPro" id="IPR058240">
    <property type="entry name" value="rSAM_sf"/>
</dbReference>
<feature type="domain" description="Radical SAM core" evidence="5">
    <location>
        <begin position="3"/>
        <end position="168"/>
    </location>
</feature>
<comment type="caution">
    <text evidence="6">The sequence shown here is derived from an EMBL/GenBank/DDBJ whole genome shotgun (WGS) entry which is preliminary data.</text>
</comment>
<evidence type="ECO:0000313" key="6">
    <source>
        <dbReference type="EMBL" id="OGI46936.1"/>
    </source>
</evidence>
<dbReference type="GO" id="GO:0046872">
    <property type="term" value="F:metal ion binding"/>
    <property type="evidence" value="ECO:0007669"/>
    <property type="project" value="UniProtKB-KW"/>
</dbReference>
<dbReference type="PANTHER" id="PTHR11228">
    <property type="entry name" value="RADICAL SAM DOMAIN PROTEIN"/>
    <property type="match status" value="1"/>
</dbReference>
<reference evidence="6 7" key="1">
    <citation type="journal article" date="2016" name="Nat. Commun.">
        <title>Thousands of microbial genomes shed light on interconnected biogeochemical processes in an aquifer system.</title>
        <authorList>
            <person name="Anantharaman K."/>
            <person name="Brown C.T."/>
            <person name="Hug L.A."/>
            <person name="Sharon I."/>
            <person name="Castelle C.J."/>
            <person name="Probst A.J."/>
            <person name="Thomas B.C."/>
            <person name="Singh A."/>
            <person name="Wilkins M.J."/>
            <person name="Karaoz U."/>
            <person name="Brodie E.L."/>
            <person name="Williams K.H."/>
            <person name="Hubbard S.S."/>
            <person name="Banfield J.F."/>
        </authorList>
    </citation>
    <scope>NUCLEOTIDE SEQUENCE [LARGE SCALE GENOMIC DNA]</scope>
</reference>
<keyword evidence="2" id="KW-0479">Metal-binding</keyword>
<dbReference type="PANTHER" id="PTHR11228:SF7">
    <property type="entry name" value="PQQA PEPTIDE CYCLASE"/>
    <property type="match status" value="1"/>
</dbReference>
<dbReference type="GO" id="GO:0003824">
    <property type="term" value="F:catalytic activity"/>
    <property type="evidence" value="ECO:0007669"/>
    <property type="project" value="InterPro"/>
</dbReference>
<accession>A0A1F6TPF3</accession>
<dbReference type="PROSITE" id="PS51918">
    <property type="entry name" value="RADICAL_SAM"/>
    <property type="match status" value="1"/>
</dbReference>
<dbReference type="Gene3D" id="3.20.20.70">
    <property type="entry name" value="Aldolase class I"/>
    <property type="match status" value="1"/>
</dbReference>
<dbReference type="SFLD" id="SFLDG01067">
    <property type="entry name" value="SPASM/twitch_domain_containing"/>
    <property type="match status" value="1"/>
</dbReference>
<sequence length="168" mass="18998">MKNNYPEIVCWRITSKCNRSCPFCFRPESQDLQTKEIYKIVDNLAAYGVKGIGITGGEPLLRKDIIKIFKHIHGRNISICLATNTDFYPKYQKPINKYVSAIGIPLEGSTKEIHESLRGKGSFLNTINAINKIYHHSKIQMYFSTVLTEKNIGDLANMIMGTGTIINL</sequence>
<dbReference type="Pfam" id="PF04055">
    <property type="entry name" value="Radical_SAM"/>
    <property type="match status" value="1"/>
</dbReference>
<dbReference type="EMBL" id="MFTD01000008">
    <property type="protein sequence ID" value="OGI46936.1"/>
    <property type="molecule type" value="Genomic_DNA"/>
</dbReference>
<evidence type="ECO:0000256" key="1">
    <source>
        <dbReference type="ARBA" id="ARBA00022691"/>
    </source>
</evidence>
<keyword evidence="3" id="KW-0408">Iron</keyword>
<keyword evidence="4" id="KW-0411">Iron-sulfur</keyword>
<organism evidence="6 7">
    <name type="scientific">Candidatus Nomurabacteria bacterium GWB1_40_6</name>
    <dbReference type="NCBI Taxonomy" id="1801727"/>
    <lineage>
        <taxon>Bacteria</taxon>
        <taxon>Candidatus Nomuraibacteriota</taxon>
    </lineage>
</organism>
<dbReference type="InterPro" id="IPR013785">
    <property type="entry name" value="Aldolase_TIM"/>
</dbReference>
<evidence type="ECO:0000256" key="2">
    <source>
        <dbReference type="ARBA" id="ARBA00022723"/>
    </source>
</evidence>
<evidence type="ECO:0000256" key="3">
    <source>
        <dbReference type="ARBA" id="ARBA00023004"/>
    </source>
</evidence>
<dbReference type="SUPFAM" id="SSF102114">
    <property type="entry name" value="Radical SAM enzymes"/>
    <property type="match status" value="1"/>
</dbReference>
<name>A0A1F6TPF3_9BACT</name>
<dbReference type="Proteomes" id="UP000176484">
    <property type="component" value="Unassembled WGS sequence"/>
</dbReference>
<gene>
    <name evidence="6" type="ORF">A2121_01740</name>
</gene>
<evidence type="ECO:0000313" key="7">
    <source>
        <dbReference type="Proteomes" id="UP000176484"/>
    </source>
</evidence>
<dbReference type="SFLD" id="SFLDS00029">
    <property type="entry name" value="Radical_SAM"/>
    <property type="match status" value="1"/>
</dbReference>
<proteinExistence type="predicted"/>